<feature type="region of interest" description="Disordered" evidence="1">
    <location>
        <begin position="142"/>
        <end position="182"/>
    </location>
</feature>
<accession>A0A6J1DMF3</accession>
<feature type="transmembrane region" description="Helical" evidence="2">
    <location>
        <begin position="61"/>
        <end position="82"/>
    </location>
</feature>
<dbReference type="RefSeq" id="XP_022154011.1">
    <property type="nucleotide sequence ID" value="XM_022298319.1"/>
</dbReference>
<organism evidence="3 4">
    <name type="scientific">Momordica charantia</name>
    <name type="common">Bitter gourd</name>
    <name type="synonym">Balsam pear</name>
    <dbReference type="NCBI Taxonomy" id="3673"/>
    <lineage>
        <taxon>Eukaryota</taxon>
        <taxon>Viridiplantae</taxon>
        <taxon>Streptophyta</taxon>
        <taxon>Embryophyta</taxon>
        <taxon>Tracheophyta</taxon>
        <taxon>Spermatophyta</taxon>
        <taxon>Magnoliopsida</taxon>
        <taxon>eudicotyledons</taxon>
        <taxon>Gunneridae</taxon>
        <taxon>Pentapetalae</taxon>
        <taxon>rosids</taxon>
        <taxon>fabids</taxon>
        <taxon>Cucurbitales</taxon>
        <taxon>Cucurbitaceae</taxon>
        <taxon>Momordiceae</taxon>
        <taxon>Momordica</taxon>
    </lineage>
</organism>
<dbReference type="KEGG" id="mcha:111021352"/>
<keyword evidence="2" id="KW-1133">Transmembrane helix</keyword>
<name>A0A6J1DMF3_MOMCH</name>
<sequence>MPNLPDIMGNVASSVASGFFSAVGKLFRSPLDFLSGKSCSSVCGSTWDFICYIENFCVANLLKLGMVLILSLFVILLLYLLHKIGIFGCICRGLCRMTWTCIASYFYAWDYCCTFMCIKLGSVKRTRRRRHRRRDLEEEFESEGGKHRYGSSSDSSSVPERIELRSSQRASRRWRMNHRGSQMRKALRPKSRGIRVRSGRTLVYGKHRRKSSEVVNRLGEIHSLGRHGSSKFVHEEIRYKRGRQK</sequence>
<dbReference type="GeneID" id="111021352"/>
<evidence type="ECO:0000313" key="3">
    <source>
        <dbReference type="Proteomes" id="UP000504603"/>
    </source>
</evidence>
<dbReference type="AlphaFoldDB" id="A0A6J1DMF3"/>
<reference evidence="4" key="1">
    <citation type="submission" date="2025-08" db="UniProtKB">
        <authorList>
            <consortium name="RefSeq"/>
        </authorList>
    </citation>
    <scope>IDENTIFICATION</scope>
    <source>
        <strain evidence="4">OHB3-1</strain>
    </source>
</reference>
<proteinExistence type="predicted"/>
<protein>
    <submittedName>
        <fullName evidence="4">Uncharacterized protein LOC111021352</fullName>
    </submittedName>
</protein>
<evidence type="ECO:0000256" key="1">
    <source>
        <dbReference type="SAM" id="MobiDB-lite"/>
    </source>
</evidence>
<keyword evidence="2" id="KW-0472">Membrane</keyword>
<keyword evidence="3" id="KW-1185">Reference proteome</keyword>
<dbReference type="Proteomes" id="UP000504603">
    <property type="component" value="Unplaced"/>
</dbReference>
<feature type="transmembrane region" description="Helical" evidence="2">
    <location>
        <begin position="102"/>
        <end position="123"/>
    </location>
</feature>
<feature type="compositionally biased region" description="Basic residues" evidence="1">
    <location>
        <begin position="170"/>
        <end position="182"/>
    </location>
</feature>
<dbReference type="PANTHER" id="PTHR35278">
    <property type="entry name" value="TRANSMEMBRANE PROTEIN-RELATED"/>
    <property type="match status" value="1"/>
</dbReference>
<dbReference type="OrthoDB" id="1916120at2759"/>
<dbReference type="PANTHER" id="PTHR35278:SF1">
    <property type="entry name" value="F8K7.16"/>
    <property type="match status" value="1"/>
</dbReference>
<keyword evidence="2" id="KW-0812">Transmembrane</keyword>
<evidence type="ECO:0000256" key="2">
    <source>
        <dbReference type="SAM" id="Phobius"/>
    </source>
</evidence>
<gene>
    <name evidence="4" type="primary">LOC111021352</name>
</gene>
<evidence type="ECO:0000313" key="4">
    <source>
        <dbReference type="RefSeq" id="XP_022154011.1"/>
    </source>
</evidence>